<dbReference type="Proteomes" id="UP001500653">
    <property type="component" value="Unassembled WGS sequence"/>
</dbReference>
<organism evidence="4 5">
    <name type="scientific">Prauserella halophila</name>
    <dbReference type="NCBI Taxonomy" id="185641"/>
    <lineage>
        <taxon>Bacteria</taxon>
        <taxon>Bacillati</taxon>
        <taxon>Actinomycetota</taxon>
        <taxon>Actinomycetes</taxon>
        <taxon>Pseudonocardiales</taxon>
        <taxon>Pseudonocardiaceae</taxon>
        <taxon>Prauserella</taxon>
    </lineage>
</organism>
<evidence type="ECO:0000256" key="2">
    <source>
        <dbReference type="ARBA" id="ARBA00023002"/>
    </source>
</evidence>
<proteinExistence type="inferred from homology"/>
<evidence type="ECO:0000313" key="5">
    <source>
        <dbReference type="Proteomes" id="UP001500653"/>
    </source>
</evidence>
<protein>
    <submittedName>
        <fullName evidence="4">SDR family oxidoreductase</fullName>
    </submittedName>
</protein>
<name>A0ABP4GYF3_9PSEU</name>
<dbReference type="PRINTS" id="PR00080">
    <property type="entry name" value="SDRFAMILY"/>
</dbReference>
<comment type="caution">
    <text evidence="4">The sequence shown here is derived from an EMBL/GenBank/DDBJ whole genome shotgun (WGS) entry which is preliminary data.</text>
</comment>
<dbReference type="SUPFAM" id="SSF51735">
    <property type="entry name" value="NAD(P)-binding Rossmann-fold domains"/>
    <property type="match status" value="1"/>
</dbReference>
<evidence type="ECO:0000313" key="4">
    <source>
        <dbReference type="EMBL" id="GAA1242141.1"/>
    </source>
</evidence>
<dbReference type="CDD" id="cd05374">
    <property type="entry name" value="17beta-HSD-like_SDR_c"/>
    <property type="match status" value="1"/>
</dbReference>
<evidence type="ECO:0000256" key="1">
    <source>
        <dbReference type="ARBA" id="ARBA00006484"/>
    </source>
</evidence>
<dbReference type="EMBL" id="BAAALN010000007">
    <property type="protein sequence ID" value="GAA1242141.1"/>
    <property type="molecule type" value="Genomic_DNA"/>
</dbReference>
<dbReference type="Pfam" id="PF00106">
    <property type="entry name" value="adh_short"/>
    <property type="match status" value="1"/>
</dbReference>
<dbReference type="PANTHER" id="PTHR43976">
    <property type="entry name" value="SHORT CHAIN DEHYDROGENASE"/>
    <property type="match status" value="1"/>
</dbReference>
<dbReference type="InterPro" id="IPR002347">
    <property type="entry name" value="SDR_fam"/>
</dbReference>
<dbReference type="PRINTS" id="PR00081">
    <property type="entry name" value="GDHRDH"/>
</dbReference>
<dbReference type="InterPro" id="IPR036291">
    <property type="entry name" value="NAD(P)-bd_dom_sf"/>
</dbReference>
<accession>A0ABP4GYF3</accession>
<sequence length="296" mass="31480">MTIHANERTLNPFETDRLVSIWEVGMTRSWFITGASRGLGRAFTEAALAAGDRVVGVARDVTPLAELVARSDGALSTFSLDVSDRSAVMAGVRNAFDEFDGIDVVVNNAGGALLGMVEEATEQQVREHFDTNLFGALWVCQAAVPLLREQGSGHILQIATMPGAGGGFASTGLYGAGKAALETISGALAMEVEPFGISVTTVHPGGYDTDLFARGLTTTSPNPEYAPLRERLDALLGDAEDLDPARAAEALVEIVDLDEPPRRIILGGAAYDMSMDMFRATTAEFAKWEELSRQGD</sequence>
<keyword evidence="2" id="KW-0560">Oxidoreductase</keyword>
<comment type="similarity">
    <text evidence="1 3">Belongs to the short-chain dehydrogenases/reductases (SDR) family.</text>
</comment>
<gene>
    <name evidence="4" type="ORF">GCM10009676_29240</name>
</gene>
<keyword evidence="5" id="KW-1185">Reference proteome</keyword>
<evidence type="ECO:0000256" key="3">
    <source>
        <dbReference type="RuleBase" id="RU000363"/>
    </source>
</evidence>
<reference evidence="5" key="1">
    <citation type="journal article" date="2019" name="Int. J. Syst. Evol. Microbiol.">
        <title>The Global Catalogue of Microorganisms (GCM) 10K type strain sequencing project: providing services to taxonomists for standard genome sequencing and annotation.</title>
        <authorList>
            <consortium name="The Broad Institute Genomics Platform"/>
            <consortium name="The Broad Institute Genome Sequencing Center for Infectious Disease"/>
            <person name="Wu L."/>
            <person name="Ma J."/>
        </authorList>
    </citation>
    <scope>NUCLEOTIDE SEQUENCE [LARGE SCALE GENOMIC DNA]</scope>
    <source>
        <strain evidence="5">JCM 13023</strain>
    </source>
</reference>
<dbReference type="NCBIfam" id="NF006114">
    <property type="entry name" value="PRK08263.1"/>
    <property type="match status" value="1"/>
</dbReference>
<dbReference type="Gene3D" id="3.40.50.720">
    <property type="entry name" value="NAD(P)-binding Rossmann-like Domain"/>
    <property type="match status" value="1"/>
</dbReference>
<dbReference type="PANTHER" id="PTHR43976:SF16">
    <property type="entry name" value="SHORT-CHAIN DEHYDROGENASE_REDUCTASE FAMILY PROTEIN"/>
    <property type="match status" value="1"/>
</dbReference>
<dbReference type="InterPro" id="IPR051911">
    <property type="entry name" value="SDR_oxidoreductase"/>
</dbReference>